<keyword evidence="3" id="KW-1185">Reference proteome</keyword>
<name>A0A368UBC2_9GAMM</name>
<dbReference type="EMBL" id="QPIJ01000001">
    <property type="protein sequence ID" value="RCV93602.1"/>
    <property type="molecule type" value="Genomic_DNA"/>
</dbReference>
<dbReference type="AlphaFoldDB" id="A0A368UBC2"/>
<comment type="caution">
    <text evidence="2">The sequence shown here is derived from an EMBL/GenBank/DDBJ whole genome shotgun (WGS) entry which is preliminary data.</text>
</comment>
<dbReference type="OrthoDB" id="10013765at2"/>
<evidence type="ECO:0000256" key="1">
    <source>
        <dbReference type="SAM" id="MobiDB-lite"/>
    </source>
</evidence>
<gene>
    <name evidence="2" type="ORF">DU506_00160</name>
</gene>
<dbReference type="RefSeq" id="WP_114484930.1">
    <property type="nucleotide sequence ID" value="NZ_CBCSHM010000005.1"/>
</dbReference>
<feature type="compositionally biased region" description="Basic and acidic residues" evidence="1">
    <location>
        <begin position="60"/>
        <end position="75"/>
    </location>
</feature>
<organism evidence="2 3">
    <name type="scientific">Vreelandella rituensis</name>
    <dbReference type="NCBI Taxonomy" id="2282306"/>
    <lineage>
        <taxon>Bacteria</taxon>
        <taxon>Pseudomonadati</taxon>
        <taxon>Pseudomonadota</taxon>
        <taxon>Gammaproteobacteria</taxon>
        <taxon>Oceanospirillales</taxon>
        <taxon>Halomonadaceae</taxon>
        <taxon>Vreelandella</taxon>
    </lineage>
</organism>
<sequence>MAQGIFSTERVTTREKLPPGYSMLHSEFGGYFCSFGDWASDDFRTQKQAGMAARRHYGQVRREQKAREHAMKRGDAPGSAEAQAVKLEAIRARLQGEWDNPALMAFGPLLPDAAEDVARLSDTALVLPITWTAVQAAKEKDDTTFVKEKDDTPFMVLAAKYEYADVEANEAPSDAVFEGIMARATPAGNFPKGATFQEQVAMLTRPYLTISKAQYLLLIFSQEWVADIFEIDGTYFTYGDADNGYALMPLNEEGVKKIS</sequence>
<reference evidence="2 3" key="1">
    <citation type="submission" date="2018-07" db="EMBL/GenBank/DDBJ databases">
        <title>Halomonas rutogse sp. nov., isolated from Lake TangqianCo on Tibetan Plateau.</title>
        <authorList>
            <person name="Lu H."/>
            <person name="Xing P."/>
            <person name="Wu Q."/>
        </authorList>
    </citation>
    <scope>NUCLEOTIDE SEQUENCE [LARGE SCALE GENOMIC DNA]</scope>
    <source>
        <strain evidence="2 3">TQ8S</strain>
    </source>
</reference>
<proteinExistence type="predicted"/>
<feature type="region of interest" description="Disordered" evidence="1">
    <location>
        <begin position="54"/>
        <end position="78"/>
    </location>
</feature>
<evidence type="ECO:0000313" key="3">
    <source>
        <dbReference type="Proteomes" id="UP000253204"/>
    </source>
</evidence>
<accession>A0A368UBC2</accession>
<protein>
    <submittedName>
        <fullName evidence="2">Uncharacterized protein</fullName>
    </submittedName>
</protein>
<dbReference type="Proteomes" id="UP000253204">
    <property type="component" value="Unassembled WGS sequence"/>
</dbReference>
<evidence type="ECO:0000313" key="2">
    <source>
        <dbReference type="EMBL" id="RCV93602.1"/>
    </source>
</evidence>